<feature type="transmembrane region" description="Helical" evidence="3">
    <location>
        <begin position="875"/>
        <end position="894"/>
    </location>
</feature>
<dbReference type="Gene3D" id="4.10.60.10">
    <property type="entry name" value="Zinc finger, CCHC-type"/>
    <property type="match status" value="1"/>
</dbReference>
<evidence type="ECO:0000313" key="6">
    <source>
        <dbReference type="Proteomes" id="UP000465220"/>
    </source>
</evidence>
<dbReference type="SUPFAM" id="SSF57756">
    <property type="entry name" value="Retrovirus zinc finger-like domains"/>
    <property type="match status" value="1"/>
</dbReference>
<feature type="region of interest" description="Disordered" evidence="2">
    <location>
        <begin position="413"/>
        <end position="444"/>
    </location>
</feature>
<feature type="compositionally biased region" description="Basic residues" evidence="2">
    <location>
        <begin position="67"/>
        <end position="76"/>
    </location>
</feature>
<dbReference type="PROSITE" id="PS50158">
    <property type="entry name" value="ZF_CCHC"/>
    <property type="match status" value="2"/>
</dbReference>
<keyword evidence="1" id="KW-0479">Metal-binding</keyword>
<feature type="domain" description="CCHC-type" evidence="4">
    <location>
        <begin position="22"/>
        <end position="36"/>
    </location>
</feature>
<keyword evidence="6" id="KW-1185">Reference proteome</keyword>
<feature type="region of interest" description="Disordered" evidence="2">
    <location>
        <begin position="50"/>
        <end position="96"/>
    </location>
</feature>
<reference evidence="5 6" key="1">
    <citation type="submission" date="2020-01" db="EMBL/GenBank/DDBJ databases">
        <title>Draft genome sequence of Aspergillus lentulus IFM 60648.</title>
        <authorList>
            <person name="Takahashi H."/>
            <person name="Yaguchi T."/>
        </authorList>
    </citation>
    <scope>NUCLEOTIDE SEQUENCE [LARGE SCALE GENOMIC DNA]</scope>
    <source>
        <strain evidence="5 6">IFM 60648</strain>
    </source>
</reference>
<feature type="compositionally biased region" description="Basic and acidic residues" evidence="2">
    <location>
        <begin position="421"/>
        <end position="436"/>
    </location>
</feature>
<name>A0ABQ1AVF3_ASPLE</name>
<dbReference type="Pfam" id="PF12200">
    <property type="entry name" value="DUF3597"/>
    <property type="match status" value="1"/>
</dbReference>
<dbReference type="InterPro" id="IPR022016">
    <property type="entry name" value="DUF3597"/>
</dbReference>
<keyword evidence="1" id="KW-0862">Zinc</keyword>
<dbReference type="EMBL" id="BLKI01000065">
    <property type="protein sequence ID" value="GFF88765.1"/>
    <property type="molecule type" value="Genomic_DNA"/>
</dbReference>
<dbReference type="Pfam" id="PF00098">
    <property type="entry name" value="zf-CCHC"/>
    <property type="match status" value="1"/>
</dbReference>
<feature type="transmembrane region" description="Helical" evidence="3">
    <location>
        <begin position="847"/>
        <end position="869"/>
    </location>
</feature>
<evidence type="ECO:0000313" key="5">
    <source>
        <dbReference type="EMBL" id="GFF88765.1"/>
    </source>
</evidence>
<feature type="domain" description="CCHC-type" evidence="4">
    <location>
        <begin position="3"/>
        <end position="17"/>
    </location>
</feature>
<dbReference type="InterPro" id="IPR036875">
    <property type="entry name" value="Znf_CCHC_sf"/>
</dbReference>
<keyword evidence="3" id="KW-0472">Membrane</keyword>
<keyword evidence="1" id="KW-0863">Zinc-finger</keyword>
<dbReference type="SUPFAM" id="SSF158634">
    <property type="entry name" value="RPA2825-like"/>
    <property type="match status" value="1"/>
</dbReference>
<gene>
    <name evidence="5" type="ORF">IFM60648_08498</name>
</gene>
<sequence length="898" mass="99708">MGCFQCGSFGHWVESCRYPKGCYNCGQYDHFSPDCPWDFESRDFECEPSSYPDVKPAAVVSDSPARSSRRLARHRSAGPGAPENTASSSDISISPHSGKVLENKLRTLRLDPQDKPHVTQGETAGVAVDVIGEHADAHKNKGWQDAAAKLTSRWLKEWAQTSENLKEAPAIEGLTNSPIYQESMLPIEQVRSALEVRAQRHSLELNWRESIVDLLKLLDLASDIQARSRLARLLNVQNFLPGSPEGNMALHRAVIQELARGGGDLPRDMRNQLVGPGKSASMVGMDSEESEVGSVFSEDSTASSVSAFSQTANPAQEIAHLLRSNNALSPLLIIAYARYSTRRVTRKLKSLVSHYGRDLVSEASSNAQRIAAQFVGEAARQITTQLTRAMAQEAKSSIDSNRKELEKLLLAQSTQQQAANDPKDPLYDTEAEHSEQSESESELSLPVLKEVEQFMIESKAFTILVARIREWLGVLDEDVDENTPIEQVTRSPKSSDSINSAITEQTAYSRIAELSQPLTTLEALNKETNQSFLRRALSWVTLLEPMFWPRPPEGFKRITWKSPLGKPLYIDVKERENGAVERLQERFIVSAQERLSASSSSSFTSSTLGTVSSDTPAMTLRAPPAALVMNRSSSQFTVSHHANIAHSQPSPTVSATVPNNIRQASGKYLLVCFSTSKSERFEQIDVTHVGNDQALFEELHTLYNSIREDESWTSKIPLLSPGKMPPWLCWFLDHLHLYEPRKINFVSFSLMPLGRTPTPFNIKTPSIPPAREVHLQNWHYSPCPIEIEEWAISEAFAAKLLEPGHAFPNAEWLELFPKKLRSSFIYEPGKRSTLWGINIIEGLNKAALVRIALCVVLSSALLGLVYSLASHDVSAAFALAGWFATSAALFIPYFQFKI</sequence>
<keyword evidence="3" id="KW-1133">Transmembrane helix</keyword>
<organism evidence="5 6">
    <name type="scientific">Aspergillus lentulus</name>
    <dbReference type="NCBI Taxonomy" id="293939"/>
    <lineage>
        <taxon>Eukaryota</taxon>
        <taxon>Fungi</taxon>
        <taxon>Dikarya</taxon>
        <taxon>Ascomycota</taxon>
        <taxon>Pezizomycotina</taxon>
        <taxon>Eurotiomycetes</taxon>
        <taxon>Eurotiomycetidae</taxon>
        <taxon>Eurotiales</taxon>
        <taxon>Aspergillaceae</taxon>
        <taxon>Aspergillus</taxon>
        <taxon>Aspergillus subgen. Fumigati</taxon>
    </lineage>
</organism>
<dbReference type="SMART" id="SM00343">
    <property type="entry name" value="ZnF_C2HC"/>
    <property type="match status" value="2"/>
</dbReference>
<evidence type="ECO:0000259" key="4">
    <source>
        <dbReference type="PROSITE" id="PS50158"/>
    </source>
</evidence>
<evidence type="ECO:0000256" key="1">
    <source>
        <dbReference type="PROSITE-ProRule" id="PRU00047"/>
    </source>
</evidence>
<feature type="compositionally biased region" description="Low complexity" evidence="2">
    <location>
        <begin position="87"/>
        <end position="96"/>
    </location>
</feature>
<comment type="caution">
    <text evidence="5">The sequence shown here is derived from an EMBL/GenBank/DDBJ whole genome shotgun (WGS) entry which is preliminary data.</text>
</comment>
<evidence type="ECO:0000256" key="2">
    <source>
        <dbReference type="SAM" id="MobiDB-lite"/>
    </source>
</evidence>
<accession>A0ABQ1AVF3</accession>
<protein>
    <submittedName>
        <fullName evidence="5">HC-toxin efflux carrier TOXA</fullName>
    </submittedName>
</protein>
<dbReference type="Proteomes" id="UP000465220">
    <property type="component" value="Unassembled WGS sequence"/>
</dbReference>
<dbReference type="InterPro" id="IPR001878">
    <property type="entry name" value="Znf_CCHC"/>
</dbReference>
<keyword evidence="3" id="KW-0812">Transmembrane</keyword>
<proteinExistence type="predicted"/>
<evidence type="ECO:0000256" key="3">
    <source>
        <dbReference type="SAM" id="Phobius"/>
    </source>
</evidence>